<feature type="compositionally biased region" description="Basic and acidic residues" evidence="1">
    <location>
        <begin position="421"/>
        <end position="433"/>
    </location>
</feature>
<reference evidence="3 4" key="1">
    <citation type="submission" date="2013-09" db="EMBL/GenBank/DDBJ databases">
        <title>Complete genome sequence of Corynebacterium doosanense CAU 212(T) (=DSM 45436(T)), isolated from activated sludge.</title>
        <authorList>
            <person name="Schaffert L."/>
            <person name="Albersmeier A."/>
            <person name="Kalinowski J."/>
            <person name="Ruckert C."/>
        </authorList>
    </citation>
    <scope>NUCLEOTIDE SEQUENCE [LARGE SCALE GENOMIC DNA]</scope>
    <source>
        <strain evidence="3 4">CAU 212</strain>
    </source>
</reference>
<keyword evidence="4" id="KW-1185">Reference proteome</keyword>
<feature type="domain" description="MobA/VirD2-like nuclease" evidence="2">
    <location>
        <begin position="66"/>
        <end position="154"/>
    </location>
</feature>
<dbReference type="OrthoDB" id="2080707at2"/>
<dbReference type="Proteomes" id="UP000029914">
    <property type="component" value="Chromosome"/>
</dbReference>
<feature type="compositionally biased region" description="Low complexity" evidence="1">
    <location>
        <begin position="400"/>
        <end position="412"/>
    </location>
</feature>
<protein>
    <submittedName>
        <fullName evidence="3">Relaxase</fullName>
    </submittedName>
</protein>
<dbReference type="Pfam" id="PF03432">
    <property type="entry name" value="Relaxase"/>
    <property type="match status" value="1"/>
</dbReference>
<dbReference type="STRING" id="558173.CDOO_03850"/>
<dbReference type="HOGENOM" id="CLU_549482_0_0_11"/>
<feature type="region of interest" description="Disordered" evidence="1">
    <location>
        <begin position="319"/>
        <end position="496"/>
    </location>
</feature>
<dbReference type="InterPro" id="IPR005094">
    <property type="entry name" value="Endonuclease_MobA/VirD2"/>
</dbReference>
<feature type="compositionally biased region" description="Basic and acidic residues" evidence="1">
    <location>
        <begin position="470"/>
        <end position="484"/>
    </location>
</feature>
<organism evidence="3 4">
    <name type="scientific">Corynebacterium doosanense CAU 212 = DSM 45436</name>
    <dbReference type="NCBI Taxonomy" id="558173"/>
    <lineage>
        <taxon>Bacteria</taxon>
        <taxon>Bacillati</taxon>
        <taxon>Actinomycetota</taxon>
        <taxon>Actinomycetes</taxon>
        <taxon>Mycobacteriales</taxon>
        <taxon>Corynebacteriaceae</taxon>
        <taxon>Corynebacterium</taxon>
    </lineage>
</organism>
<accession>A0A097IEC0</accession>
<name>A0A097IEC0_9CORY</name>
<evidence type="ECO:0000256" key="1">
    <source>
        <dbReference type="SAM" id="MobiDB-lite"/>
    </source>
</evidence>
<feature type="compositionally biased region" description="Basic and acidic residues" evidence="1">
    <location>
        <begin position="319"/>
        <end position="328"/>
    </location>
</feature>
<sequence length="496" mass="51827">MSVTTVDRSQDVRGAVVYAVYGTASGARDGVIRAAGLSMVGVGEARDDPWAALAWVDEGQEMLRPHTQRSNQAVTIVQSWAVDELDAQDPADIERAQAMGRELATRLAPGSPVVVATHTDSKSGCVHNHIIVLNHDLATGKATSKQAGNWHAVAFENDRLMRDWHMRVLSQSEVSLSQAERTAAREGRNIDSSGLALHEIGPDTWRHYLRARVDEVLADPRVTGASDPEAGWTAAQQIAADHGVSIRVEGGSAVTLALVDDDGEVATYATSRGRTRKAATAGSKLGETYTMTGLGDRIAEAQAAHAARIARQARRDALARITSDRDTEEKDDVTGNTHGDSHRAVPQPGVGPGDGGSGKTDRRPGQPEAEALVSDGGGGAAGREGHRGRGLGGGTDALVRAAAAARRAAAAAQPDDGGDGGVRHGAESGRGDDLVAGDDDLIDGPGVTVGAGHAGRFGADVQSDTGGRGAPRETLRRQHQERLSRIVQANIDEPEI</sequence>
<evidence type="ECO:0000313" key="4">
    <source>
        <dbReference type="Proteomes" id="UP000029914"/>
    </source>
</evidence>
<evidence type="ECO:0000313" key="3">
    <source>
        <dbReference type="EMBL" id="AIT60481.1"/>
    </source>
</evidence>
<proteinExistence type="predicted"/>
<dbReference type="AlphaFoldDB" id="A0A097IEC0"/>
<evidence type="ECO:0000259" key="2">
    <source>
        <dbReference type="Pfam" id="PF03432"/>
    </source>
</evidence>
<dbReference type="EMBL" id="CP006764">
    <property type="protein sequence ID" value="AIT60481.1"/>
    <property type="molecule type" value="Genomic_DNA"/>
</dbReference>
<dbReference type="eggNOG" id="ENOG50306ST">
    <property type="taxonomic scope" value="Bacteria"/>
</dbReference>
<dbReference type="KEGG" id="cdo:CDOO_03850"/>
<gene>
    <name evidence="3" type="ORF">CDOO_03850</name>
</gene>